<proteinExistence type="predicted"/>
<dbReference type="Proteomes" id="UP000317650">
    <property type="component" value="Chromosome 4"/>
</dbReference>
<evidence type="ECO:0000313" key="1">
    <source>
        <dbReference type="EMBL" id="THU74873.1"/>
    </source>
</evidence>
<sequence>MLNIVQGCLASEFLHLIDTDASTSQREDAPETFGNREAIIAAVPSYDDPYIKVPKNMLNKVAAVLDAVSPDRHEVDISLSCEQRADKARRIISAADIGGTGSRVLAALPTLSFVDRVVESAPCELLVAIHESLFVLAMIKESHDRVRCWQGGVDAVPERFSPFDAVFICYFPGMGVSIDQLLSSLAGRSSPGSVVLSFDQGREVVEQNHRQQYPDMVTNNLPDRTELERAATEHSFQITEFVDEPTFYLAVLRFHDYENSDK</sequence>
<dbReference type="EMBL" id="PYDT01000001">
    <property type="protein sequence ID" value="THU74873.1"/>
    <property type="molecule type" value="Genomic_DNA"/>
</dbReference>
<organism evidence="1 2">
    <name type="scientific">Musa balbisiana</name>
    <name type="common">Banana</name>
    <dbReference type="NCBI Taxonomy" id="52838"/>
    <lineage>
        <taxon>Eukaryota</taxon>
        <taxon>Viridiplantae</taxon>
        <taxon>Streptophyta</taxon>
        <taxon>Embryophyta</taxon>
        <taxon>Tracheophyta</taxon>
        <taxon>Spermatophyta</taxon>
        <taxon>Magnoliopsida</taxon>
        <taxon>Liliopsida</taxon>
        <taxon>Zingiberales</taxon>
        <taxon>Musaceae</taxon>
        <taxon>Musa</taxon>
    </lineage>
</organism>
<accession>A0A4S8KHS8</accession>
<evidence type="ECO:0008006" key="3">
    <source>
        <dbReference type="Google" id="ProtNLM"/>
    </source>
</evidence>
<comment type="caution">
    <text evidence="1">The sequence shown here is derived from an EMBL/GenBank/DDBJ whole genome shotgun (WGS) entry which is preliminary data.</text>
</comment>
<evidence type="ECO:0000313" key="2">
    <source>
        <dbReference type="Proteomes" id="UP000317650"/>
    </source>
</evidence>
<name>A0A4S8KHS8_MUSBA</name>
<gene>
    <name evidence="1" type="ORF">C4D60_Mb04t37990</name>
</gene>
<dbReference type="AlphaFoldDB" id="A0A4S8KHS8"/>
<dbReference type="InterPro" id="IPR029063">
    <property type="entry name" value="SAM-dependent_MTases_sf"/>
</dbReference>
<dbReference type="SUPFAM" id="SSF53335">
    <property type="entry name" value="S-adenosyl-L-methionine-dependent methyltransferases"/>
    <property type="match status" value="1"/>
</dbReference>
<keyword evidence="2" id="KW-1185">Reference proteome</keyword>
<reference evidence="1 2" key="1">
    <citation type="journal article" date="2019" name="Nat. Plants">
        <title>Genome sequencing of Musa balbisiana reveals subgenome evolution and function divergence in polyploid bananas.</title>
        <authorList>
            <person name="Yao X."/>
        </authorList>
    </citation>
    <scope>NUCLEOTIDE SEQUENCE [LARGE SCALE GENOMIC DNA]</scope>
    <source>
        <strain evidence="2">cv. DH-PKW</strain>
        <tissue evidence="1">Leaves</tissue>
    </source>
</reference>
<dbReference type="PANTHER" id="PTHR37217">
    <property type="entry name" value="EXPRESSED PROTEIN"/>
    <property type="match status" value="1"/>
</dbReference>
<dbReference type="GO" id="GO:0009507">
    <property type="term" value="C:chloroplast"/>
    <property type="evidence" value="ECO:0007669"/>
    <property type="project" value="TreeGrafter"/>
</dbReference>
<dbReference type="PANTHER" id="PTHR37217:SF1">
    <property type="entry name" value="EXPRESSED PROTEIN"/>
    <property type="match status" value="1"/>
</dbReference>
<protein>
    <recommendedName>
        <fullName evidence="3">Methyltransferase type 11 domain-containing protein</fullName>
    </recommendedName>
</protein>